<dbReference type="NCBIfam" id="TIGR02212">
    <property type="entry name" value="lolCE"/>
    <property type="match status" value="1"/>
</dbReference>
<name>A0A6N8DJ66_RHOAC</name>
<reference evidence="11 12" key="1">
    <citation type="submission" date="2019-11" db="EMBL/GenBank/DDBJ databases">
        <title>Whole-genome sequence of a Rhodoblastus acidophilus DSM 142.</title>
        <authorList>
            <person name="Kyndt J.A."/>
            <person name="Meyer T.E."/>
        </authorList>
    </citation>
    <scope>NUCLEOTIDE SEQUENCE [LARGE SCALE GENOMIC DNA]</scope>
    <source>
        <strain evidence="11 12">DSM 142</strain>
    </source>
</reference>
<accession>A0A6N8DJ66</accession>
<dbReference type="PANTHER" id="PTHR30489">
    <property type="entry name" value="LIPOPROTEIN-RELEASING SYSTEM TRANSMEMBRANE PROTEIN LOLE"/>
    <property type="match status" value="1"/>
</dbReference>
<evidence type="ECO:0000256" key="6">
    <source>
        <dbReference type="ARBA" id="ARBA00022989"/>
    </source>
</evidence>
<keyword evidence="5 8" id="KW-0812">Transmembrane</keyword>
<sequence length="427" mass="46524">MISLLNRHHGAKPFGAYERMLALRYMRARKHRFLPSAIAGLSVTGITVGVMALIVVMAVMNGMRVELMSKIIGGNGHFFLQPIDTPMTDYKEVAAQLEKIPGVKRAIPMVESPAGISSPTQQTGALVRGVSGDDLKRLPGMAGNVRQGTLENFDSAVGIAIGQRMADNLGVRVGDTVSILTAKGAQTPFGVTPRMKAYPVKAIFQFGLSDFDQLFVYLPLEEAQAFFNKPGEVSVIQGFVDDPAHMDEVRMKIEQTIERPNILTDWRQRNKGFFDVLKVESDAIFLILSIIVAVASLLIVQGLVLLVKDKTREIAILRTMGASRGAVLRIFILTGVAIGLVGVTLGVAIGVPLALHLDDVRQFLNRAFSLNLFPAQYYFGLSQLPTVVEKKEVVGVALLTLGLSFVATIYPAWRAARLDPVEALRNE</sequence>
<feature type="transmembrane region" description="Helical" evidence="8">
    <location>
        <begin position="283"/>
        <end position="307"/>
    </location>
</feature>
<feature type="transmembrane region" description="Helical" evidence="8">
    <location>
        <begin position="327"/>
        <end position="351"/>
    </location>
</feature>
<feature type="transmembrane region" description="Helical" evidence="8">
    <location>
        <begin position="33"/>
        <end position="60"/>
    </location>
</feature>
<evidence type="ECO:0000259" key="10">
    <source>
        <dbReference type="Pfam" id="PF12704"/>
    </source>
</evidence>
<dbReference type="GO" id="GO:0098797">
    <property type="term" value="C:plasma membrane protein complex"/>
    <property type="evidence" value="ECO:0007669"/>
    <property type="project" value="TreeGrafter"/>
</dbReference>
<dbReference type="PANTHER" id="PTHR30489:SF0">
    <property type="entry name" value="LIPOPROTEIN-RELEASING SYSTEM TRANSMEMBRANE PROTEIN LOLE"/>
    <property type="match status" value="1"/>
</dbReference>
<evidence type="ECO:0000256" key="3">
    <source>
        <dbReference type="ARBA" id="ARBA00022448"/>
    </source>
</evidence>
<evidence type="ECO:0000313" key="11">
    <source>
        <dbReference type="EMBL" id="MTV30449.1"/>
    </source>
</evidence>
<keyword evidence="11" id="KW-0449">Lipoprotein</keyword>
<protein>
    <submittedName>
        <fullName evidence="11">Lipoprotein-releasing ABC transporter permease subunit</fullName>
    </submittedName>
</protein>
<comment type="similarity">
    <text evidence="2">Belongs to the ABC-4 integral membrane protein family. LolC/E subfamily.</text>
</comment>
<evidence type="ECO:0000256" key="4">
    <source>
        <dbReference type="ARBA" id="ARBA00022475"/>
    </source>
</evidence>
<dbReference type="Pfam" id="PF12704">
    <property type="entry name" value="MacB_PCD"/>
    <property type="match status" value="1"/>
</dbReference>
<dbReference type="GO" id="GO:0044874">
    <property type="term" value="P:lipoprotein localization to outer membrane"/>
    <property type="evidence" value="ECO:0007669"/>
    <property type="project" value="TreeGrafter"/>
</dbReference>
<keyword evidence="7 8" id="KW-0472">Membrane</keyword>
<dbReference type="Proteomes" id="UP000439113">
    <property type="component" value="Unassembled WGS sequence"/>
</dbReference>
<dbReference type="GO" id="GO:0042953">
    <property type="term" value="P:lipoprotein transport"/>
    <property type="evidence" value="ECO:0007669"/>
    <property type="project" value="InterPro"/>
</dbReference>
<evidence type="ECO:0000256" key="5">
    <source>
        <dbReference type="ARBA" id="ARBA00022692"/>
    </source>
</evidence>
<feature type="transmembrane region" description="Helical" evidence="8">
    <location>
        <begin position="393"/>
        <end position="413"/>
    </location>
</feature>
<dbReference type="InterPro" id="IPR051447">
    <property type="entry name" value="Lipoprotein-release_system"/>
</dbReference>
<keyword evidence="4" id="KW-1003">Cell membrane</keyword>
<evidence type="ECO:0000256" key="1">
    <source>
        <dbReference type="ARBA" id="ARBA00004651"/>
    </source>
</evidence>
<evidence type="ECO:0000256" key="7">
    <source>
        <dbReference type="ARBA" id="ARBA00023136"/>
    </source>
</evidence>
<comment type="caution">
    <text evidence="11">The sequence shown here is derived from an EMBL/GenBank/DDBJ whole genome shotgun (WGS) entry which is preliminary data.</text>
</comment>
<keyword evidence="6 8" id="KW-1133">Transmembrane helix</keyword>
<proteinExistence type="inferred from homology"/>
<dbReference type="AlphaFoldDB" id="A0A6N8DJ66"/>
<feature type="domain" description="MacB-like periplasmic core" evidence="10">
    <location>
        <begin position="40"/>
        <end position="255"/>
    </location>
</feature>
<keyword evidence="3" id="KW-0813">Transport</keyword>
<evidence type="ECO:0000256" key="8">
    <source>
        <dbReference type="SAM" id="Phobius"/>
    </source>
</evidence>
<evidence type="ECO:0000313" key="12">
    <source>
        <dbReference type="Proteomes" id="UP000439113"/>
    </source>
</evidence>
<dbReference type="OrthoDB" id="9808461at2"/>
<organism evidence="11 12">
    <name type="scientific">Rhodoblastus acidophilus</name>
    <name type="common">Rhodopseudomonas acidophila</name>
    <dbReference type="NCBI Taxonomy" id="1074"/>
    <lineage>
        <taxon>Bacteria</taxon>
        <taxon>Pseudomonadati</taxon>
        <taxon>Pseudomonadota</taxon>
        <taxon>Alphaproteobacteria</taxon>
        <taxon>Hyphomicrobiales</taxon>
        <taxon>Rhodoblastaceae</taxon>
        <taxon>Rhodoblastus</taxon>
    </lineage>
</organism>
<dbReference type="InterPro" id="IPR011925">
    <property type="entry name" value="LolCE_TM"/>
</dbReference>
<gene>
    <name evidence="11" type="ORF">GJ654_05520</name>
</gene>
<dbReference type="Pfam" id="PF02687">
    <property type="entry name" value="FtsX"/>
    <property type="match status" value="1"/>
</dbReference>
<dbReference type="InterPro" id="IPR003838">
    <property type="entry name" value="ABC3_permease_C"/>
</dbReference>
<evidence type="ECO:0000259" key="9">
    <source>
        <dbReference type="Pfam" id="PF02687"/>
    </source>
</evidence>
<comment type="subcellular location">
    <subcellularLocation>
        <location evidence="1">Cell membrane</location>
        <topology evidence="1">Multi-pass membrane protein</topology>
    </subcellularLocation>
</comment>
<feature type="domain" description="ABC3 transporter permease C-terminal" evidence="9">
    <location>
        <begin position="286"/>
        <end position="420"/>
    </location>
</feature>
<dbReference type="InterPro" id="IPR025857">
    <property type="entry name" value="MacB_PCD"/>
</dbReference>
<dbReference type="RefSeq" id="WP_155445103.1">
    <property type="nucleotide sequence ID" value="NZ_JAOQNR010000003.1"/>
</dbReference>
<evidence type="ECO:0000256" key="2">
    <source>
        <dbReference type="ARBA" id="ARBA00005236"/>
    </source>
</evidence>
<dbReference type="EMBL" id="WNKS01000003">
    <property type="protein sequence ID" value="MTV30449.1"/>
    <property type="molecule type" value="Genomic_DNA"/>
</dbReference>